<dbReference type="InterPro" id="IPR003959">
    <property type="entry name" value="ATPase_AAA_core"/>
</dbReference>
<comment type="caution">
    <text evidence="2">The sequence shown here is derived from an EMBL/GenBank/DDBJ whole genome shotgun (WGS) entry which is preliminary data.</text>
</comment>
<gene>
    <name evidence="2" type="ORF">SOL01_14500</name>
</gene>
<evidence type="ECO:0000259" key="1">
    <source>
        <dbReference type="Pfam" id="PF13304"/>
    </source>
</evidence>
<reference evidence="2 3" key="1">
    <citation type="submission" date="2019-07" db="EMBL/GenBank/DDBJ databases">
        <title>Whole genome shotgun sequence of Streptococcus oligofermentans NBRC 106105.</title>
        <authorList>
            <person name="Hosoyama A."/>
            <person name="Uohara A."/>
            <person name="Ohji S."/>
            <person name="Ichikawa N."/>
        </authorList>
    </citation>
    <scope>NUCLEOTIDE SEQUENCE [LARGE SCALE GENOMIC DNA]</scope>
    <source>
        <strain evidence="2 3">NBRC 106105</strain>
    </source>
</reference>
<dbReference type="InterPro" id="IPR027417">
    <property type="entry name" value="P-loop_NTPase"/>
</dbReference>
<evidence type="ECO:0000313" key="3">
    <source>
        <dbReference type="Proteomes" id="UP000321868"/>
    </source>
</evidence>
<dbReference type="InterPro" id="IPR051396">
    <property type="entry name" value="Bact_Antivir_Def_Nuclease"/>
</dbReference>
<dbReference type="PANTHER" id="PTHR43581">
    <property type="entry name" value="ATP/GTP PHOSPHATASE"/>
    <property type="match status" value="1"/>
</dbReference>
<sequence length="487" mass="56709">MADSEFSIDSMEGFYFAKDNWNDFGFRTSYQVVAYFDNKINYLGSINVSYYPYKDELIPFDRLKAGTITLKVISLGNIEYYRFINDIFYEEDRKNFYMLLGDLAYDTSELTSLYQDLNYVRMGAFGPRDLIRDSFFRNNNFNEVKNQFHRMTLGGSYKEEYQVSFKDEDNQELINFNINPDDFFPSSLYTIVGRNGSGKTQLLKEVTEIYLSEKSTAKNLAGDEVNLETESEQFRNLIFISYSPFDSDFPPRTSENSEYYKFIGLNYSIDSDLSDEIAANIFRLFREAGKRYRTQLKDILQKFEFDYWFSTLNELVDEQELPLDSIKRLSSGQKIILLNLLNLITNVSERTLVIIDEPELFLHPPLLKAYIRAIDEIVEEKNGVCLFATHSAIVLQEIPHTNVWYVQRNDEIGNRSILEKINFKTFGENSSFINDTIFGMDLRNTGFYKYIIDAVVDSEFNFESIEGILGSEALLIRQIEEAKSAKD</sequence>
<dbReference type="GO" id="GO:0005524">
    <property type="term" value="F:ATP binding"/>
    <property type="evidence" value="ECO:0007669"/>
    <property type="project" value="InterPro"/>
</dbReference>
<feature type="domain" description="ATPase AAA-type core" evidence="1">
    <location>
        <begin position="247"/>
        <end position="394"/>
    </location>
</feature>
<dbReference type="AlphaFoldDB" id="A0A512AD11"/>
<dbReference type="Pfam" id="PF13304">
    <property type="entry name" value="AAA_21"/>
    <property type="match status" value="1"/>
</dbReference>
<dbReference type="EMBL" id="BJYQ01000086">
    <property type="protein sequence ID" value="GEN97576.1"/>
    <property type="molecule type" value="Genomic_DNA"/>
</dbReference>
<dbReference type="Proteomes" id="UP000321868">
    <property type="component" value="Unassembled WGS sequence"/>
</dbReference>
<dbReference type="SUPFAM" id="SSF52540">
    <property type="entry name" value="P-loop containing nucleoside triphosphate hydrolases"/>
    <property type="match status" value="1"/>
</dbReference>
<organism evidence="2 3">
    <name type="scientific">Streptococcus cristatus</name>
    <dbReference type="NCBI Taxonomy" id="45634"/>
    <lineage>
        <taxon>Bacteria</taxon>
        <taxon>Bacillati</taxon>
        <taxon>Bacillota</taxon>
        <taxon>Bacilli</taxon>
        <taxon>Lactobacillales</taxon>
        <taxon>Streptococcaceae</taxon>
        <taxon>Streptococcus</taxon>
    </lineage>
</organism>
<dbReference type="CDD" id="cd00267">
    <property type="entry name" value="ABC_ATPase"/>
    <property type="match status" value="1"/>
</dbReference>
<protein>
    <recommendedName>
        <fullName evidence="1">ATPase AAA-type core domain-containing protein</fullName>
    </recommendedName>
</protein>
<evidence type="ECO:0000313" key="2">
    <source>
        <dbReference type="EMBL" id="GEN97576.1"/>
    </source>
</evidence>
<dbReference type="RefSeq" id="WP_015606023.1">
    <property type="nucleotide sequence ID" value="NZ_BJYQ01000086.1"/>
</dbReference>
<proteinExistence type="predicted"/>
<dbReference type="PANTHER" id="PTHR43581:SF4">
    <property type="entry name" value="ATP_GTP PHOSPHATASE"/>
    <property type="match status" value="1"/>
</dbReference>
<name>A0A512AD11_STRCR</name>
<dbReference type="GO" id="GO:0016887">
    <property type="term" value="F:ATP hydrolysis activity"/>
    <property type="evidence" value="ECO:0007669"/>
    <property type="project" value="InterPro"/>
</dbReference>
<dbReference type="Gene3D" id="3.40.50.300">
    <property type="entry name" value="P-loop containing nucleotide triphosphate hydrolases"/>
    <property type="match status" value="1"/>
</dbReference>
<accession>A0A512AD11</accession>